<evidence type="ECO:0000313" key="1">
    <source>
        <dbReference type="EMBL" id="CAH3020984.1"/>
    </source>
</evidence>
<feature type="non-terminal residue" evidence="1">
    <location>
        <position position="239"/>
    </location>
</feature>
<comment type="caution">
    <text evidence="1">The sequence shown here is derived from an EMBL/GenBank/DDBJ whole genome shotgun (WGS) entry which is preliminary data.</text>
</comment>
<proteinExistence type="predicted"/>
<reference evidence="1 2" key="1">
    <citation type="submission" date="2022-05" db="EMBL/GenBank/DDBJ databases">
        <authorList>
            <consortium name="Genoscope - CEA"/>
            <person name="William W."/>
        </authorList>
    </citation>
    <scope>NUCLEOTIDE SEQUENCE [LARGE SCALE GENOMIC DNA]</scope>
</reference>
<dbReference type="EMBL" id="CALNXI010000165">
    <property type="protein sequence ID" value="CAH3020984.1"/>
    <property type="molecule type" value="Genomic_DNA"/>
</dbReference>
<organism evidence="1 2">
    <name type="scientific">Porites evermanni</name>
    <dbReference type="NCBI Taxonomy" id="104178"/>
    <lineage>
        <taxon>Eukaryota</taxon>
        <taxon>Metazoa</taxon>
        <taxon>Cnidaria</taxon>
        <taxon>Anthozoa</taxon>
        <taxon>Hexacorallia</taxon>
        <taxon>Scleractinia</taxon>
        <taxon>Fungiina</taxon>
        <taxon>Poritidae</taxon>
        <taxon>Porites</taxon>
    </lineage>
</organism>
<accession>A0ABN8LUP3</accession>
<gene>
    <name evidence="1" type="ORF">PEVE_00009403</name>
</gene>
<keyword evidence="2" id="KW-1185">Reference proteome</keyword>
<protein>
    <submittedName>
        <fullName evidence="1">Uncharacterized protein</fullName>
    </submittedName>
</protein>
<sequence>MKSLESFLHDLKMHMLDKVIYAKGEKDFVVHSEELPPVIAPILRGPVNSGCFEKPEYAKKPTAVCCFQHCLMCTCWCSFIVLSLFPKKRCLIYIFSINLLVFFHKWHSLIGFATHYLFFDRNLFNIYILLTLNVSFFQQVECPLIVPAEYRAVSAMNVPEELEQSEHPISGFSRIFVLGERFHSSTDPHKSPLCLFHNIDLCAQGNAIKTSYQESENVRKNMRRLRSSTLQGFGTHFCY</sequence>
<dbReference type="Proteomes" id="UP001159427">
    <property type="component" value="Unassembled WGS sequence"/>
</dbReference>
<evidence type="ECO:0000313" key="2">
    <source>
        <dbReference type="Proteomes" id="UP001159427"/>
    </source>
</evidence>
<name>A0ABN8LUP3_9CNID</name>